<dbReference type="AlphaFoldDB" id="A0A1Y2MPH6"/>
<name>A0A1Y2MPH6_PSEAH</name>
<evidence type="ECO:0000313" key="2">
    <source>
        <dbReference type="Proteomes" id="UP000194360"/>
    </source>
</evidence>
<proteinExistence type="predicted"/>
<evidence type="ECO:0008006" key="3">
    <source>
        <dbReference type="Google" id="ProtNLM"/>
    </source>
</evidence>
<gene>
    <name evidence="1" type="ORF">BG845_04934</name>
</gene>
<protein>
    <recommendedName>
        <fullName evidence="3">SnoaL-like domain protein</fullName>
    </recommendedName>
</protein>
<organism evidence="1 2">
    <name type="scientific">Pseudonocardia autotrophica</name>
    <name type="common">Amycolata autotrophica</name>
    <name type="synonym">Nocardia autotrophica</name>
    <dbReference type="NCBI Taxonomy" id="2074"/>
    <lineage>
        <taxon>Bacteria</taxon>
        <taxon>Bacillati</taxon>
        <taxon>Actinomycetota</taxon>
        <taxon>Actinomycetes</taxon>
        <taxon>Pseudonocardiales</taxon>
        <taxon>Pseudonocardiaceae</taxon>
        <taxon>Pseudonocardia</taxon>
    </lineage>
</organism>
<dbReference type="Proteomes" id="UP000194360">
    <property type="component" value="Unassembled WGS sequence"/>
</dbReference>
<dbReference type="EMBL" id="MIGB01000033">
    <property type="protein sequence ID" value="OSY37051.1"/>
    <property type="molecule type" value="Genomic_DNA"/>
</dbReference>
<evidence type="ECO:0000313" key="1">
    <source>
        <dbReference type="EMBL" id="OSY37051.1"/>
    </source>
</evidence>
<comment type="caution">
    <text evidence="1">The sequence shown here is derived from an EMBL/GenBank/DDBJ whole genome shotgun (WGS) entry which is preliminary data.</text>
</comment>
<accession>A0A1Y2MPH6</accession>
<dbReference type="OrthoDB" id="3631528at2"/>
<sequence length="121" mass="12799">MVIVDYYSRLDGPEPLSGLDLVEPDVEFLIALPNGEVTGSGRDDLAAYVSGRPPVGRKHAVLRSSADGDLEMVYGVVTERDGRGTGAFSAVALVSPNGLVARYQAFFHPSFTMYPLPGAAA</sequence>
<dbReference type="Gene3D" id="3.10.450.50">
    <property type="match status" value="1"/>
</dbReference>
<keyword evidence="2" id="KW-1185">Reference proteome</keyword>
<dbReference type="STRING" id="2074.BG845_04934"/>
<dbReference type="RefSeq" id="WP_085915097.1">
    <property type="nucleotide sequence ID" value="NZ_AP018920.1"/>
</dbReference>
<reference evidence="1 2" key="1">
    <citation type="submission" date="2016-09" db="EMBL/GenBank/DDBJ databases">
        <title>Pseudonocardia autotrophica DSM535, a candidate organism with high potential of specific P450 cytochromes.</title>
        <authorList>
            <person name="Grumaz C."/>
            <person name="Vainshtein Y."/>
            <person name="Kirstahler P."/>
            <person name="Sohn K."/>
        </authorList>
    </citation>
    <scope>NUCLEOTIDE SEQUENCE [LARGE SCALE GENOMIC DNA]</scope>
    <source>
        <strain evidence="1 2">DSM 535</strain>
    </source>
</reference>